<proteinExistence type="predicted"/>
<accession>A0A2I0A0C0</accession>
<organism evidence="2 3">
    <name type="scientific">Apostasia shenzhenica</name>
    <dbReference type="NCBI Taxonomy" id="1088818"/>
    <lineage>
        <taxon>Eukaryota</taxon>
        <taxon>Viridiplantae</taxon>
        <taxon>Streptophyta</taxon>
        <taxon>Embryophyta</taxon>
        <taxon>Tracheophyta</taxon>
        <taxon>Spermatophyta</taxon>
        <taxon>Magnoliopsida</taxon>
        <taxon>Liliopsida</taxon>
        <taxon>Asparagales</taxon>
        <taxon>Orchidaceae</taxon>
        <taxon>Apostasioideae</taxon>
        <taxon>Apostasia</taxon>
    </lineage>
</organism>
<keyword evidence="3" id="KW-1185">Reference proteome</keyword>
<sequence>MVPPNKCEGPTRLLRLQATAQENCKNVVGRVLRWQCFVPKNIGECGSVGPRDWRWDDLREERSPAPPTAARFESALR</sequence>
<name>A0A2I0A0C0_9ASPA</name>
<feature type="region of interest" description="Disordered" evidence="1">
    <location>
        <begin position="58"/>
        <end position="77"/>
    </location>
</feature>
<evidence type="ECO:0000313" key="3">
    <source>
        <dbReference type="Proteomes" id="UP000236161"/>
    </source>
</evidence>
<evidence type="ECO:0000256" key="1">
    <source>
        <dbReference type="SAM" id="MobiDB-lite"/>
    </source>
</evidence>
<dbReference type="EMBL" id="KZ452042">
    <property type="protein sequence ID" value="PKA48995.1"/>
    <property type="molecule type" value="Genomic_DNA"/>
</dbReference>
<dbReference type="AlphaFoldDB" id="A0A2I0A0C0"/>
<gene>
    <name evidence="2" type="ORF">AXF42_Ash019533</name>
</gene>
<reference evidence="2 3" key="1">
    <citation type="journal article" date="2017" name="Nature">
        <title>The Apostasia genome and the evolution of orchids.</title>
        <authorList>
            <person name="Zhang G.Q."/>
            <person name="Liu K.W."/>
            <person name="Li Z."/>
            <person name="Lohaus R."/>
            <person name="Hsiao Y.Y."/>
            <person name="Niu S.C."/>
            <person name="Wang J.Y."/>
            <person name="Lin Y.C."/>
            <person name="Xu Q."/>
            <person name="Chen L.J."/>
            <person name="Yoshida K."/>
            <person name="Fujiwara S."/>
            <person name="Wang Z.W."/>
            <person name="Zhang Y.Q."/>
            <person name="Mitsuda N."/>
            <person name="Wang M."/>
            <person name="Liu G.H."/>
            <person name="Pecoraro L."/>
            <person name="Huang H.X."/>
            <person name="Xiao X.J."/>
            <person name="Lin M."/>
            <person name="Wu X.Y."/>
            <person name="Wu W.L."/>
            <person name="Chen Y.Y."/>
            <person name="Chang S.B."/>
            <person name="Sakamoto S."/>
            <person name="Ohme-Takagi M."/>
            <person name="Yagi M."/>
            <person name="Zeng S.J."/>
            <person name="Shen C.Y."/>
            <person name="Yeh C.M."/>
            <person name="Luo Y.B."/>
            <person name="Tsai W.C."/>
            <person name="Van de Peer Y."/>
            <person name="Liu Z.J."/>
        </authorList>
    </citation>
    <scope>NUCLEOTIDE SEQUENCE [LARGE SCALE GENOMIC DNA]</scope>
    <source>
        <strain evidence="3">cv. Shenzhen</strain>
        <tissue evidence="2">Stem</tissue>
    </source>
</reference>
<protein>
    <submittedName>
        <fullName evidence="2">Uncharacterized protein</fullName>
    </submittedName>
</protein>
<evidence type="ECO:0000313" key="2">
    <source>
        <dbReference type="EMBL" id="PKA48995.1"/>
    </source>
</evidence>
<dbReference type="Proteomes" id="UP000236161">
    <property type="component" value="Unassembled WGS sequence"/>
</dbReference>